<name>A0AAD6MZ43_9EURO</name>
<reference evidence="2" key="1">
    <citation type="journal article" date="2023" name="IMA Fungus">
        <title>Comparative genomic study of the Penicillium genus elucidates a diverse pangenome and 15 lateral gene transfer events.</title>
        <authorList>
            <person name="Petersen C."/>
            <person name="Sorensen T."/>
            <person name="Nielsen M.R."/>
            <person name="Sondergaard T.E."/>
            <person name="Sorensen J.L."/>
            <person name="Fitzpatrick D.A."/>
            <person name="Frisvad J.C."/>
            <person name="Nielsen K.L."/>
        </authorList>
    </citation>
    <scope>NUCLEOTIDE SEQUENCE</scope>
    <source>
        <strain evidence="2">IBT 17514</strain>
    </source>
</reference>
<feature type="chain" id="PRO_5042271268" description="AA1-like domain-containing protein" evidence="1">
    <location>
        <begin position="18"/>
        <end position="147"/>
    </location>
</feature>
<organism evidence="2 3">
    <name type="scientific">Penicillium malachiteum</name>
    <dbReference type="NCBI Taxonomy" id="1324776"/>
    <lineage>
        <taxon>Eukaryota</taxon>
        <taxon>Fungi</taxon>
        <taxon>Dikarya</taxon>
        <taxon>Ascomycota</taxon>
        <taxon>Pezizomycotina</taxon>
        <taxon>Eurotiomycetes</taxon>
        <taxon>Eurotiomycetidae</taxon>
        <taxon>Eurotiales</taxon>
        <taxon>Aspergillaceae</taxon>
        <taxon>Penicillium</taxon>
    </lineage>
</organism>
<evidence type="ECO:0000313" key="3">
    <source>
        <dbReference type="Proteomes" id="UP001215712"/>
    </source>
</evidence>
<protein>
    <recommendedName>
        <fullName evidence="4">AA1-like domain-containing protein</fullName>
    </recommendedName>
</protein>
<dbReference type="AlphaFoldDB" id="A0AAD6MZ43"/>
<comment type="caution">
    <text evidence="2">The sequence shown here is derived from an EMBL/GenBank/DDBJ whole genome shotgun (WGS) entry which is preliminary data.</text>
</comment>
<dbReference type="EMBL" id="JAQJAN010000003">
    <property type="protein sequence ID" value="KAJ5734022.1"/>
    <property type="molecule type" value="Genomic_DNA"/>
</dbReference>
<sequence length="147" mass="15877">MKFIIASVLLAASSAFAVPHAKRDSYISITDLIGRDSITDGSIGFTLTDPNYPDDTPTDCYTFWVNGDGPDGSARCDNAEYYMKFPGWDDNFNLFTLEVQRVSGSIPENGSVVLDSSAAGSKWVCVDNPESGVNINCVYNATLLISV</sequence>
<feature type="signal peptide" evidence="1">
    <location>
        <begin position="1"/>
        <end position="17"/>
    </location>
</feature>
<reference evidence="2" key="2">
    <citation type="submission" date="2023-01" db="EMBL/GenBank/DDBJ databases">
        <authorList>
            <person name="Petersen C."/>
        </authorList>
    </citation>
    <scope>NUCLEOTIDE SEQUENCE</scope>
    <source>
        <strain evidence="2">IBT 17514</strain>
    </source>
</reference>
<evidence type="ECO:0008006" key="4">
    <source>
        <dbReference type="Google" id="ProtNLM"/>
    </source>
</evidence>
<keyword evidence="3" id="KW-1185">Reference proteome</keyword>
<accession>A0AAD6MZ43</accession>
<keyword evidence="1" id="KW-0732">Signal</keyword>
<proteinExistence type="predicted"/>
<evidence type="ECO:0000256" key="1">
    <source>
        <dbReference type="SAM" id="SignalP"/>
    </source>
</evidence>
<gene>
    <name evidence="2" type="ORF">N7493_002808</name>
</gene>
<dbReference type="Proteomes" id="UP001215712">
    <property type="component" value="Unassembled WGS sequence"/>
</dbReference>
<evidence type="ECO:0000313" key="2">
    <source>
        <dbReference type="EMBL" id="KAJ5734022.1"/>
    </source>
</evidence>